<feature type="transmembrane region" description="Helical" evidence="4">
    <location>
        <begin position="31"/>
        <end position="47"/>
    </location>
</feature>
<accession>A0A2D4P4E5</accession>
<keyword evidence="4" id="KW-0472">Membrane</keyword>
<proteinExistence type="inferred from homology"/>
<evidence type="ECO:0000256" key="3">
    <source>
        <dbReference type="ARBA" id="ARBA00022840"/>
    </source>
</evidence>
<keyword evidence="3" id="KW-0067">ATP-binding</keyword>
<dbReference type="PROSITE" id="PS00329">
    <property type="entry name" value="HSP70_2"/>
    <property type="match status" value="1"/>
</dbReference>
<dbReference type="PANTHER" id="PTHR45639">
    <property type="entry name" value="HSC70CB, ISOFORM G-RELATED"/>
    <property type="match status" value="1"/>
</dbReference>
<protein>
    <submittedName>
        <fullName evidence="5">Uncharacterized protein</fullName>
    </submittedName>
</protein>
<evidence type="ECO:0000256" key="2">
    <source>
        <dbReference type="ARBA" id="ARBA00022741"/>
    </source>
</evidence>
<evidence type="ECO:0000256" key="1">
    <source>
        <dbReference type="ARBA" id="ARBA00007381"/>
    </source>
</evidence>
<evidence type="ECO:0000256" key="4">
    <source>
        <dbReference type="SAM" id="Phobius"/>
    </source>
</evidence>
<dbReference type="EMBL" id="IACN01045884">
    <property type="protein sequence ID" value="LAB52864.1"/>
    <property type="molecule type" value="Transcribed_RNA"/>
</dbReference>
<dbReference type="PANTHER" id="PTHR45639:SF6">
    <property type="entry name" value="HEAT SHOCK 70 KDA PROTEIN 4"/>
    <property type="match status" value="1"/>
</dbReference>
<dbReference type="Pfam" id="PF00012">
    <property type="entry name" value="HSP70"/>
    <property type="match status" value="1"/>
</dbReference>
<sequence>MMKLVALHITSYSETNILKLIVSDVRRTLKFLQKYAFFILLGFSLFSKLFLKLFYSIEFTLYILAVALAYGIYKQDLPAPEEKPRNVVFVDMGHSAYQISVCAFNKGKLKVNC</sequence>
<dbReference type="InterPro" id="IPR013126">
    <property type="entry name" value="Hsp_70_fam"/>
</dbReference>
<keyword evidence="2" id="KW-0547">Nucleotide-binding</keyword>
<dbReference type="GO" id="GO:0005634">
    <property type="term" value="C:nucleus"/>
    <property type="evidence" value="ECO:0007669"/>
    <property type="project" value="TreeGrafter"/>
</dbReference>
<dbReference type="AlphaFoldDB" id="A0A2D4P4E5"/>
<dbReference type="EMBL" id="IACN01045883">
    <property type="protein sequence ID" value="LAB52862.1"/>
    <property type="molecule type" value="Transcribed_RNA"/>
</dbReference>
<dbReference type="GO" id="GO:0005524">
    <property type="term" value="F:ATP binding"/>
    <property type="evidence" value="ECO:0007669"/>
    <property type="project" value="UniProtKB-KW"/>
</dbReference>
<keyword evidence="4" id="KW-0812">Transmembrane</keyword>
<dbReference type="GO" id="GO:0140662">
    <property type="term" value="F:ATP-dependent protein folding chaperone"/>
    <property type="evidence" value="ECO:0007669"/>
    <property type="project" value="InterPro"/>
</dbReference>
<dbReference type="FunFam" id="3.30.420.40:FF:000767">
    <property type="entry name" value="Heat shock protein 70 (HSP70)-4, putative"/>
    <property type="match status" value="1"/>
</dbReference>
<evidence type="ECO:0000313" key="5">
    <source>
        <dbReference type="EMBL" id="LAB52864.1"/>
    </source>
</evidence>
<keyword evidence="4" id="KW-1133">Transmembrane helix</keyword>
<organism evidence="5">
    <name type="scientific">Micrurus surinamensis</name>
    <name type="common">Surinam coral snake</name>
    <dbReference type="NCBI Taxonomy" id="129470"/>
    <lineage>
        <taxon>Eukaryota</taxon>
        <taxon>Metazoa</taxon>
        <taxon>Chordata</taxon>
        <taxon>Craniata</taxon>
        <taxon>Vertebrata</taxon>
        <taxon>Euteleostomi</taxon>
        <taxon>Lepidosauria</taxon>
        <taxon>Squamata</taxon>
        <taxon>Bifurcata</taxon>
        <taxon>Unidentata</taxon>
        <taxon>Episquamata</taxon>
        <taxon>Toxicofera</taxon>
        <taxon>Serpentes</taxon>
        <taxon>Colubroidea</taxon>
        <taxon>Elapidae</taxon>
        <taxon>Elapinae</taxon>
        <taxon>Micrurus</taxon>
    </lineage>
</organism>
<reference evidence="5" key="2">
    <citation type="submission" date="2017-11" db="EMBL/GenBank/DDBJ databases">
        <title>Coralsnake Venomics: Analyses of Venom Gland Transcriptomes and Proteomes of Six Brazilian Taxa.</title>
        <authorList>
            <person name="Aird S.D."/>
            <person name="Jorge da Silva N."/>
            <person name="Qiu L."/>
            <person name="Villar-Briones A."/>
            <person name="Aparecida-Saddi V."/>
            <person name="Campos-Telles M.P."/>
            <person name="Grau M."/>
            <person name="Mikheyev A.S."/>
        </authorList>
    </citation>
    <scope>NUCLEOTIDE SEQUENCE</scope>
    <source>
        <tissue evidence="5">Venom_gland</tissue>
    </source>
</reference>
<reference evidence="5" key="1">
    <citation type="submission" date="2017-07" db="EMBL/GenBank/DDBJ databases">
        <authorList>
            <person name="Mikheyev A."/>
            <person name="Grau M."/>
        </authorList>
    </citation>
    <scope>NUCLEOTIDE SEQUENCE</scope>
    <source>
        <tissue evidence="5">Venom_gland</tissue>
    </source>
</reference>
<name>A0A2D4P4E5_MICSU</name>
<dbReference type="InterPro" id="IPR018181">
    <property type="entry name" value="Heat_shock_70_CS"/>
</dbReference>
<dbReference type="Gene3D" id="3.30.420.40">
    <property type="match status" value="2"/>
</dbReference>
<comment type="similarity">
    <text evidence="1">Belongs to the heat shock protein 70 family.</text>
</comment>
<dbReference type="GO" id="GO:0005829">
    <property type="term" value="C:cytosol"/>
    <property type="evidence" value="ECO:0007669"/>
    <property type="project" value="TreeGrafter"/>
</dbReference>